<dbReference type="EMBL" id="CAXAMM010017017">
    <property type="protein sequence ID" value="CAK9040266.1"/>
    <property type="molecule type" value="Genomic_DNA"/>
</dbReference>
<proteinExistence type="predicted"/>
<feature type="compositionally biased region" description="Low complexity" evidence="1">
    <location>
        <begin position="197"/>
        <end position="214"/>
    </location>
</feature>
<organism evidence="2 3">
    <name type="scientific">Durusdinium trenchii</name>
    <dbReference type="NCBI Taxonomy" id="1381693"/>
    <lineage>
        <taxon>Eukaryota</taxon>
        <taxon>Sar</taxon>
        <taxon>Alveolata</taxon>
        <taxon>Dinophyceae</taxon>
        <taxon>Suessiales</taxon>
        <taxon>Symbiodiniaceae</taxon>
        <taxon>Durusdinium</taxon>
    </lineage>
</organism>
<name>A0ABP0LNE5_9DINO</name>
<feature type="region of interest" description="Disordered" evidence="1">
    <location>
        <begin position="283"/>
        <end position="332"/>
    </location>
</feature>
<comment type="caution">
    <text evidence="2">The sequence shown here is derived from an EMBL/GenBank/DDBJ whole genome shotgun (WGS) entry which is preliminary data.</text>
</comment>
<gene>
    <name evidence="2" type="ORF">SCF082_LOCUS23453</name>
</gene>
<protein>
    <submittedName>
        <fullName evidence="2">Uncharacterized protein</fullName>
    </submittedName>
</protein>
<evidence type="ECO:0000256" key="1">
    <source>
        <dbReference type="SAM" id="MobiDB-lite"/>
    </source>
</evidence>
<feature type="compositionally biased region" description="Basic and acidic residues" evidence="1">
    <location>
        <begin position="249"/>
        <end position="270"/>
    </location>
</feature>
<sequence>MQSYEKFSQLFPGTLWERVRQTPHQGDRIFEIMEFLHSGLWLRCPSEGTLAKVVAVCVAAESGRAMSRFRMHELMEQVRAIWKSLTSKHRLQHGEVPEFLLTLPGSKEDLPEKLKEQLGGHWEDIRACPFASAHDLDNYARCVPLRKTNLAVVPSSQMALMQGMCMNPMAAACAWAALGSAATQAANAQPSMLALTAPEASAPAERSPAPTASAVSVEDLEDSQAPNPCGRMPALTAEDLSGNQASAKECVKEEAEDEVAAKTQEEKPAALREAMTGALRETKEAQRERAKNAGPAKAKAEPKAKAAGKAKPKAKAKTMKRPAAAHGASPRAEAQARKAVKRTASVSVDIAQQTGETEEPGAAHMACGAGNFVFHSAVYGHCKGEFYKAKSYLRYWDASNKKFSKMIIGSQSTKHEELCRRLVPLVRAGHSRQELVRQRDAWDV</sequence>
<keyword evidence="3" id="KW-1185">Reference proteome</keyword>
<feature type="region of interest" description="Disordered" evidence="1">
    <location>
        <begin position="197"/>
        <end position="270"/>
    </location>
</feature>
<dbReference type="Proteomes" id="UP001642464">
    <property type="component" value="Unassembled WGS sequence"/>
</dbReference>
<accession>A0ABP0LNE5</accession>
<evidence type="ECO:0000313" key="3">
    <source>
        <dbReference type="Proteomes" id="UP001642464"/>
    </source>
</evidence>
<feature type="compositionally biased region" description="Basic residues" evidence="1">
    <location>
        <begin position="306"/>
        <end position="320"/>
    </location>
</feature>
<reference evidence="2 3" key="1">
    <citation type="submission" date="2024-02" db="EMBL/GenBank/DDBJ databases">
        <authorList>
            <person name="Chen Y."/>
            <person name="Shah S."/>
            <person name="Dougan E. K."/>
            <person name="Thang M."/>
            <person name="Chan C."/>
        </authorList>
    </citation>
    <scope>NUCLEOTIDE SEQUENCE [LARGE SCALE GENOMIC DNA]</scope>
</reference>
<evidence type="ECO:0000313" key="2">
    <source>
        <dbReference type="EMBL" id="CAK9040266.1"/>
    </source>
</evidence>